<evidence type="ECO:0000256" key="1">
    <source>
        <dbReference type="SAM" id="SignalP"/>
    </source>
</evidence>
<proteinExistence type="predicted"/>
<dbReference type="RefSeq" id="WP_231330519.1">
    <property type="nucleotide sequence ID" value="NZ_CP059572.1"/>
</dbReference>
<reference evidence="2" key="1">
    <citation type="submission" date="2020-07" db="EMBL/GenBank/DDBJ databases">
        <authorList>
            <person name="Tarantini F.S."/>
            <person name="Hong K.W."/>
            <person name="Chan K.G."/>
        </authorList>
    </citation>
    <scope>NUCLEOTIDE SEQUENCE</scope>
    <source>
        <strain evidence="2">32-07</strain>
    </source>
</reference>
<dbReference type="InterPro" id="IPR006311">
    <property type="entry name" value="TAT_signal"/>
</dbReference>
<evidence type="ECO:0000313" key="2">
    <source>
        <dbReference type="EMBL" id="QXJ24631.1"/>
    </source>
</evidence>
<feature type="signal peptide" evidence="1">
    <location>
        <begin position="1"/>
        <end position="30"/>
    </location>
</feature>
<protein>
    <submittedName>
        <fullName evidence="2">Uncharacterized protein</fullName>
    </submittedName>
</protein>
<feature type="chain" id="PRO_5046052280" evidence="1">
    <location>
        <begin position="31"/>
        <end position="350"/>
    </location>
</feature>
<accession>A0ABX8R0M6</accession>
<keyword evidence="1" id="KW-0732">Signal</keyword>
<dbReference type="EMBL" id="CP059572">
    <property type="protein sequence ID" value="QXJ24631.1"/>
    <property type="molecule type" value="Genomic_DNA"/>
</dbReference>
<gene>
    <name evidence="2" type="ORF">AGRA3207_005998</name>
</gene>
<dbReference type="Proteomes" id="UP001049518">
    <property type="component" value="Chromosome"/>
</dbReference>
<keyword evidence="3" id="KW-1185">Reference proteome</keyword>
<organism evidence="2 3">
    <name type="scientific">Actinomadura graeca</name>
    <dbReference type="NCBI Taxonomy" id="2750812"/>
    <lineage>
        <taxon>Bacteria</taxon>
        <taxon>Bacillati</taxon>
        <taxon>Actinomycetota</taxon>
        <taxon>Actinomycetes</taxon>
        <taxon>Streptosporangiales</taxon>
        <taxon>Thermomonosporaceae</taxon>
        <taxon>Actinomadura</taxon>
    </lineage>
</organism>
<evidence type="ECO:0000313" key="3">
    <source>
        <dbReference type="Proteomes" id="UP001049518"/>
    </source>
</evidence>
<name>A0ABX8R0M6_9ACTN</name>
<dbReference type="PROSITE" id="PS51318">
    <property type="entry name" value="TAT"/>
    <property type="match status" value="1"/>
</dbReference>
<sequence length="350" mass="38385">MTSGPVSRRTALVTGAAAALSLPLARPAAAAAPTWRNVPLPEPASPRTLEALAATGPRDIWLLGAEAGLAGALLLRWRGHGWTRSMLPAQFGVGGNLFAASSPRNAWTLRNDWGRASHWDGRQWTEVERPALRAGDALSAAPGTTAWAVMENYKVPDYPVLRWENGAWVRQTLPLDRTDEPRRVYVGSSRDIWVTVRTRDVVPYNLHWDGRDWTKVTTVSPHGSAQELIEVLPVGRRLAWAYRRGSAVPNGRTLLRWTGGDWEDIPTPEWIDYDPRLASDGRGGVWLGTGNGVGRSQYVNYNGGEWTTAEGPERNAQDRVYVGAMRNVPGTRTILSIVQTGGVSFVERLG</sequence>